<accession>W4MC30</accession>
<evidence type="ECO:0000313" key="2">
    <source>
        <dbReference type="Proteomes" id="UP000019140"/>
    </source>
</evidence>
<name>W4MC30_9BACT</name>
<organism evidence="1 2">
    <name type="scientific">Candidatus Entotheonella gemina</name>
    <dbReference type="NCBI Taxonomy" id="1429439"/>
    <lineage>
        <taxon>Bacteria</taxon>
        <taxon>Pseudomonadati</taxon>
        <taxon>Nitrospinota/Tectimicrobiota group</taxon>
        <taxon>Candidatus Tectimicrobiota</taxon>
        <taxon>Candidatus Entotheonellia</taxon>
        <taxon>Candidatus Entotheonellales</taxon>
        <taxon>Candidatus Entotheonellaceae</taxon>
        <taxon>Candidatus Entotheonella</taxon>
    </lineage>
</organism>
<evidence type="ECO:0000313" key="1">
    <source>
        <dbReference type="EMBL" id="ETX07899.1"/>
    </source>
</evidence>
<dbReference type="AlphaFoldDB" id="W4MC30"/>
<dbReference type="EMBL" id="AZHX01000346">
    <property type="protein sequence ID" value="ETX07899.1"/>
    <property type="molecule type" value="Genomic_DNA"/>
</dbReference>
<sequence>MLNHDLARGITSGGQRALKAPLQIHFYSLAGVIRAMYFLQASERCTHGIQHRRWQPEVHVRRPGLHLTKLGIN</sequence>
<reference evidence="1 2" key="1">
    <citation type="journal article" date="2014" name="Nature">
        <title>An environmental bacterial taxon with a large and distinct metabolic repertoire.</title>
        <authorList>
            <person name="Wilson M.C."/>
            <person name="Mori T."/>
            <person name="Ruckert C."/>
            <person name="Uria A.R."/>
            <person name="Helf M.J."/>
            <person name="Takada K."/>
            <person name="Gernert C."/>
            <person name="Steffens U.A."/>
            <person name="Heycke N."/>
            <person name="Schmitt S."/>
            <person name="Rinke C."/>
            <person name="Helfrich E.J."/>
            <person name="Brachmann A.O."/>
            <person name="Gurgui C."/>
            <person name="Wakimoto T."/>
            <person name="Kracht M."/>
            <person name="Crusemann M."/>
            <person name="Hentschel U."/>
            <person name="Abe I."/>
            <person name="Matsunaga S."/>
            <person name="Kalinowski J."/>
            <person name="Takeyama H."/>
            <person name="Piel J."/>
        </authorList>
    </citation>
    <scope>NUCLEOTIDE SEQUENCE [LARGE SCALE GENOMIC DNA]</scope>
    <source>
        <strain evidence="2">TSY2</strain>
    </source>
</reference>
<gene>
    <name evidence="1" type="ORF">ETSY2_08535</name>
</gene>
<protein>
    <submittedName>
        <fullName evidence="1">Uncharacterized protein</fullName>
    </submittedName>
</protein>
<dbReference type="HOGENOM" id="CLU_2697745_0_0_7"/>
<comment type="caution">
    <text evidence="1">The sequence shown here is derived from an EMBL/GenBank/DDBJ whole genome shotgun (WGS) entry which is preliminary data.</text>
</comment>
<dbReference type="Proteomes" id="UP000019140">
    <property type="component" value="Unassembled WGS sequence"/>
</dbReference>
<keyword evidence="2" id="KW-1185">Reference proteome</keyword>
<proteinExistence type="predicted"/>